<evidence type="ECO:0000313" key="3">
    <source>
        <dbReference type="Proteomes" id="UP000070107"/>
    </source>
</evidence>
<comment type="caution">
    <text evidence="2">The sequence shown here is derived from an EMBL/GenBank/DDBJ whole genome shotgun (WGS) entry which is preliminary data.</text>
</comment>
<evidence type="ECO:0000313" key="2">
    <source>
        <dbReference type="EMBL" id="KXF77318.1"/>
    </source>
</evidence>
<dbReference type="STRING" id="1494590.ATN84_07950"/>
<evidence type="ECO:0000259" key="1">
    <source>
        <dbReference type="Pfam" id="PF12961"/>
    </source>
</evidence>
<dbReference type="OrthoDB" id="1700487at2"/>
<dbReference type="AlphaFoldDB" id="A0A135HVY7"/>
<feature type="domain" description="DUF3850" evidence="1">
    <location>
        <begin position="8"/>
        <end position="69"/>
    </location>
</feature>
<dbReference type="SUPFAM" id="SSF88697">
    <property type="entry name" value="PUA domain-like"/>
    <property type="match status" value="1"/>
</dbReference>
<dbReference type="Pfam" id="PF12961">
    <property type="entry name" value="DUF3850"/>
    <property type="match status" value="1"/>
</dbReference>
<dbReference type="InterPro" id="IPR039440">
    <property type="entry name" value="DUF3850"/>
</dbReference>
<sequence>MRRVEKRLWPDGFQRVLDGVKTYELRLGDFDIAEGDVLVLKEWDPTTAAYTGRILERTVGHVGKWTDADLEMYWKPEQIKQHGLQAISLLPHSAPPRSGDKR</sequence>
<keyword evidence="3" id="KW-1185">Reference proteome</keyword>
<dbReference type="EMBL" id="LNTU01000012">
    <property type="protein sequence ID" value="KXF77318.1"/>
    <property type="molecule type" value="Genomic_DNA"/>
</dbReference>
<proteinExistence type="predicted"/>
<name>A0A135HVY7_9HYPH</name>
<reference evidence="2 3" key="1">
    <citation type="submission" date="2015-11" db="EMBL/GenBank/DDBJ databases">
        <title>Draft genome sequence of Paramesorhizobium deserti A-3-E, a strain highly resistant to diverse beta-lactam antibiotics.</title>
        <authorList>
            <person name="Lv R."/>
            <person name="Yang X."/>
            <person name="Fang N."/>
            <person name="Guo J."/>
            <person name="Luo X."/>
            <person name="Peng F."/>
            <person name="Yang R."/>
            <person name="Cui Y."/>
            <person name="Fang C."/>
            <person name="Song Y."/>
        </authorList>
    </citation>
    <scope>NUCLEOTIDE SEQUENCE [LARGE SCALE GENOMIC DNA]</scope>
    <source>
        <strain evidence="2 3">A-3-E</strain>
    </source>
</reference>
<dbReference type="InterPro" id="IPR015947">
    <property type="entry name" value="PUA-like_sf"/>
</dbReference>
<organism evidence="2 3">
    <name type="scientific">Paramesorhizobium deserti</name>
    <dbReference type="NCBI Taxonomy" id="1494590"/>
    <lineage>
        <taxon>Bacteria</taxon>
        <taxon>Pseudomonadati</taxon>
        <taxon>Pseudomonadota</taxon>
        <taxon>Alphaproteobacteria</taxon>
        <taxon>Hyphomicrobiales</taxon>
        <taxon>Phyllobacteriaceae</taxon>
        <taxon>Paramesorhizobium</taxon>
    </lineage>
</organism>
<dbReference type="Proteomes" id="UP000070107">
    <property type="component" value="Unassembled WGS sequence"/>
</dbReference>
<dbReference type="Gene3D" id="2.30.130.30">
    <property type="entry name" value="Hypothetical protein"/>
    <property type="match status" value="1"/>
</dbReference>
<accession>A0A135HVY7</accession>
<gene>
    <name evidence="2" type="ORF">ATN84_07950</name>
</gene>
<protein>
    <recommendedName>
        <fullName evidence="1">DUF3850 domain-containing protein</fullName>
    </recommendedName>
</protein>